<feature type="compositionally biased region" description="Basic and acidic residues" evidence="6">
    <location>
        <begin position="614"/>
        <end position="626"/>
    </location>
</feature>
<feature type="compositionally biased region" description="Basic and acidic residues" evidence="6">
    <location>
        <begin position="633"/>
        <end position="654"/>
    </location>
</feature>
<evidence type="ECO:0000256" key="1">
    <source>
        <dbReference type="ARBA" id="ARBA00004167"/>
    </source>
</evidence>
<sequence>MATYPGMNLRGEVRESVSLDEDDLSDVEDEVFIRDGKSGYKFEDMSVKKPLMAPRRKTGRSDLGARIKNRPHCKSICKICCYAFIALSVLVGLIILVIILVSLFPIPLDKLKLWIVSNTSSDSIQLVPCSDFRVTDVWSATFPNFMSESSVQILDVNQDEVDDVIFGFRTGEDNTLPQELYCATFFGVTPPCSGGILALNGTNGSTLWRTWVNQSVFTVICTTDINADNVSDCLITGKGGIFFMLDPRNGSIIWEFLDQTKDVKLVMDIYWANFIPDQDGDRIPDILVSHTSQKGRFRLGHLLLISGKTGSQIQKIATAIEIYYTPQLVKQANGNYSVLFGTGSPTVPGNLTVVSLDEFKAGSIIPKTIYQDRFKGVLSPGVLVDITGDGVLDVVCAMFNTTVVAIDGNNYTQIWNFTVPSSQTLSIPTPGYFNGDNVTDFLIKYQTGSDFPTYYYSQTFILNGKTGLPFYKSPVFDSVGSQMGGLTLGMESYGLDAFVYWIADCKNFEGRQSMFEFIPGSSIHQQSHADLCKLRFNSTMSTKLYALNQFDQPPGIELYSSEDRAGLEYNNSKLPMDVIRLYLDRHPEVQFQLPDSAEGDDYDQGPVGTATNVKYKDGSSFRHKDNGQGLIRDFSRAENKRRKSSDQKQPKFDLDYDSPESWQSRISTFPIDDLGGDYNTYLDEDASSAYNNKKLVAPAANNRDPRSKFATTPSPTSTATYGIYDYKNIEKAHTRLLHDLNDLPSDILKDTYFKNREHQLRKSRFEQRDLKSHEERIRESADVHRIIEEEKKSARSALETLWDLESEKEKQERDDGNWRSKRDANYSFTGIPRLTSVGALASPFNSSKNSIDLILVTYWINPKKGAQVLLEEDFRCINEKLASKENVQPLDKEVLEEMLMEECLEKRGVFLKIRTNDNNLSSDLKNFPYYHQVSRLGFGQMTVYRLQIRCMCEAKQGSRCARFLPLQEQPWPSYLGRSGDGVFTTRN</sequence>
<feature type="coiled-coil region" evidence="5">
    <location>
        <begin position="787"/>
        <end position="814"/>
    </location>
</feature>
<dbReference type="SUPFAM" id="SSF69318">
    <property type="entry name" value="Integrin alpha N-terminal domain"/>
    <property type="match status" value="1"/>
</dbReference>
<evidence type="ECO:0000259" key="8">
    <source>
        <dbReference type="Pfam" id="PF23727"/>
    </source>
</evidence>
<evidence type="ECO:0000256" key="4">
    <source>
        <dbReference type="ARBA" id="ARBA00023136"/>
    </source>
</evidence>
<keyword evidence="2 7" id="KW-0812">Transmembrane</keyword>
<keyword evidence="3 7" id="KW-1133">Transmembrane helix</keyword>
<keyword evidence="5" id="KW-0175">Coiled coil</keyword>
<evidence type="ECO:0000256" key="5">
    <source>
        <dbReference type="SAM" id="Coils"/>
    </source>
</evidence>
<dbReference type="InterPro" id="IPR028994">
    <property type="entry name" value="Integrin_alpha_N"/>
</dbReference>
<keyword evidence="4 7" id="KW-0472">Membrane</keyword>
<organism evidence="9">
    <name type="scientific">Photinus pyralis</name>
    <name type="common">Common eastern firefly</name>
    <name type="synonym">Lampyris pyralis</name>
    <dbReference type="NCBI Taxonomy" id="7054"/>
    <lineage>
        <taxon>Eukaryota</taxon>
        <taxon>Metazoa</taxon>
        <taxon>Ecdysozoa</taxon>
        <taxon>Arthropoda</taxon>
        <taxon>Hexapoda</taxon>
        <taxon>Insecta</taxon>
        <taxon>Pterygota</taxon>
        <taxon>Neoptera</taxon>
        <taxon>Endopterygota</taxon>
        <taxon>Coleoptera</taxon>
        <taxon>Polyphaga</taxon>
        <taxon>Elateriformia</taxon>
        <taxon>Elateroidea</taxon>
        <taxon>Lampyridae</taxon>
        <taxon>Lampyrinae</taxon>
        <taxon>Photinus</taxon>
    </lineage>
</organism>
<dbReference type="InterPro" id="IPR055409">
    <property type="entry name" value="Beta-prop_FAM234A_B"/>
</dbReference>
<protein>
    <recommendedName>
        <fullName evidence="8">FAM234A/B beta-propeller domain-containing protein</fullName>
    </recommendedName>
</protein>
<dbReference type="InterPro" id="IPR015943">
    <property type="entry name" value="WD40/YVTN_repeat-like_dom_sf"/>
</dbReference>
<name>A0A1Y1L8D8_PHOPY</name>
<dbReference type="Pfam" id="PF23727">
    <property type="entry name" value="Beta-prop_FAM234A_B"/>
    <property type="match status" value="1"/>
</dbReference>
<feature type="transmembrane region" description="Helical" evidence="7">
    <location>
        <begin position="79"/>
        <end position="104"/>
    </location>
</feature>
<evidence type="ECO:0000256" key="6">
    <source>
        <dbReference type="SAM" id="MobiDB-lite"/>
    </source>
</evidence>
<evidence type="ECO:0000256" key="3">
    <source>
        <dbReference type="ARBA" id="ARBA00022989"/>
    </source>
</evidence>
<dbReference type="GO" id="GO:0016020">
    <property type="term" value="C:membrane"/>
    <property type="evidence" value="ECO:0007669"/>
    <property type="project" value="UniProtKB-SubCell"/>
</dbReference>
<evidence type="ECO:0000313" key="9">
    <source>
        <dbReference type="EMBL" id="JAV68195.1"/>
    </source>
</evidence>
<dbReference type="AlphaFoldDB" id="A0A1Y1L8D8"/>
<feature type="region of interest" description="Disordered" evidence="6">
    <location>
        <begin position="593"/>
        <end position="659"/>
    </location>
</feature>
<reference evidence="9" key="1">
    <citation type="journal article" date="2016" name="Sci. Rep.">
        <title>Molecular characterization of firefly nuptial gifts: a multi-omics approach sheds light on postcopulatory sexual selection.</title>
        <authorList>
            <person name="Al-Wathiqui N."/>
            <person name="Fallon T.R."/>
            <person name="South A."/>
            <person name="Weng J.K."/>
            <person name="Lewis S.M."/>
        </authorList>
    </citation>
    <scope>NUCLEOTIDE SEQUENCE</scope>
</reference>
<dbReference type="PANTHER" id="PTHR21419:SF30">
    <property type="entry name" value="IG-LIKE DOMAIN-CONTAINING PROTEIN"/>
    <property type="match status" value="1"/>
</dbReference>
<dbReference type="InterPro" id="IPR045232">
    <property type="entry name" value="FAM234"/>
</dbReference>
<comment type="subcellular location">
    <subcellularLocation>
        <location evidence="1">Membrane</location>
        <topology evidence="1">Single-pass membrane protein</topology>
    </subcellularLocation>
</comment>
<evidence type="ECO:0000256" key="7">
    <source>
        <dbReference type="SAM" id="Phobius"/>
    </source>
</evidence>
<feature type="domain" description="FAM234A/B beta-propeller" evidence="8">
    <location>
        <begin position="138"/>
        <end position="344"/>
    </location>
</feature>
<accession>A0A1Y1L8D8</accession>
<proteinExistence type="predicted"/>
<evidence type="ECO:0000256" key="2">
    <source>
        <dbReference type="ARBA" id="ARBA00022692"/>
    </source>
</evidence>
<dbReference type="EMBL" id="GEZM01066088">
    <property type="protein sequence ID" value="JAV68195.1"/>
    <property type="molecule type" value="Transcribed_RNA"/>
</dbReference>
<dbReference type="PANTHER" id="PTHR21419">
    <property type="match status" value="1"/>
</dbReference>
<dbReference type="Gene3D" id="2.130.10.10">
    <property type="entry name" value="YVTN repeat-like/Quinoprotein amine dehydrogenase"/>
    <property type="match status" value="1"/>
</dbReference>